<evidence type="ECO:0000313" key="2">
    <source>
        <dbReference type="EMBL" id="SEG90225.1"/>
    </source>
</evidence>
<dbReference type="AlphaFoldDB" id="A0A1H6DZX7"/>
<dbReference type="InterPro" id="IPR034768">
    <property type="entry name" value="4FE4S_WBL"/>
</dbReference>
<sequence length="99" mass="10590">MNVHPSLLPTLALHAALIVGAECQYDPELHTGPDAFADESAEDRAAREDVAAQVCASCPVRLTCFEYALRIEPEHGIWAGFTAAEITELADVRALGEVA</sequence>
<reference evidence="3" key="1">
    <citation type="submission" date="2016-10" db="EMBL/GenBank/DDBJ databases">
        <authorList>
            <person name="Varghese N."/>
            <person name="Submissions S."/>
        </authorList>
    </citation>
    <scope>NUCLEOTIDE SEQUENCE [LARGE SCALE GENOMIC DNA]</scope>
    <source>
        <strain evidence="3">DSM 43163</strain>
    </source>
</reference>
<dbReference type="Pfam" id="PF02467">
    <property type="entry name" value="Whib"/>
    <property type="match status" value="1"/>
</dbReference>
<evidence type="ECO:0000313" key="3">
    <source>
        <dbReference type="Proteomes" id="UP000236723"/>
    </source>
</evidence>
<keyword evidence="3" id="KW-1185">Reference proteome</keyword>
<dbReference type="Proteomes" id="UP000236723">
    <property type="component" value="Unassembled WGS sequence"/>
</dbReference>
<protein>
    <submittedName>
        <fullName evidence="2">Transcription factor WhiB</fullName>
    </submittedName>
</protein>
<dbReference type="PROSITE" id="PS51674">
    <property type="entry name" value="4FE4S_WBL"/>
    <property type="match status" value="1"/>
</dbReference>
<proteinExistence type="predicted"/>
<accession>A0A1H6DZX7</accession>
<organism evidence="2 3">
    <name type="scientific">Thermomonospora echinospora</name>
    <dbReference type="NCBI Taxonomy" id="1992"/>
    <lineage>
        <taxon>Bacteria</taxon>
        <taxon>Bacillati</taxon>
        <taxon>Actinomycetota</taxon>
        <taxon>Actinomycetes</taxon>
        <taxon>Streptosporangiales</taxon>
        <taxon>Thermomonosporaceae</taxon>
        <taxon>Thermomonospora</taxon>
    </lineage>
</organism>
<evidence type="ECO:0000259" key="1">
    <source>
        <dbReference type="PROSITE" id="PS51674"/>
    </source>
</evidence>
<dbReference type="RefSeq" id="WP_200827667.1">
    <property type="nucleotide sequence ID" value="NZ_FNVO01000025.1"/>
</dbReference>
<gene>
    <name evidence="2" type="ORF">SAMN04489712_12574</name>
</gene>
<feature type="domain" description="4Fe-4S Wbl-type" evidence="1">
    <location>
        <begin position="22"/>
        <end position="88"/>
    </location>
</feature>
<dbReference type="EMBL" id="FNVO01000025">
    <property type="protein sequence ID" value="SEG90225.1"/>
    <property type="molecule type" value="Genomic_DNA"/>
</dbReference>
<name>A0A1H6DZX7_9ACTN</name>